<dbReference type="Pfam" id="PF13966">
    <property type="entry name" value="zf-RVT"/>
    <property type="match status" value="1"/>
</dbReference>
<dbReference type="EMBL" id="LT934124">
    <property type="protein sequence ID" value="VAI86707.1"/>
    <property type="molecule type" value="Genomic_DNA"/>
</dbReference>
<dbReference type="Gene3D" id="3.30.420.10">
    <property type="entry name" value="Ribonuclease H-like superfamily/Ribonuclease H"/>
    <property type="match status" value="1"/>
</dbReference>
<sequence length="681" mass="76665">MQEIKQIFLVSNLDSNFTHLGHPLVLPAKNRVAAYNFVIDKFLNKLPTYKANMLSHAARLELIRSVFSAIPVYYMANILFTKKLIAKLTAIIRNFWWTGVRENDSKKSLCLRSWKDICNSKDEGGLGIKNLKAINESLLLAAVWRLAKLPSSHLYLVLKSKYFHDTSIWKATATPPKSAFWASILKMLPNLKAHSFYQLTQGSISIWSMPWCAHWDTIHDHLIPQQASFSYPSLVRDLWLPGQKTWNQDFVFSLFRQPIASLIVKTDIIDDDGPDLLCWDLTPNGICSAKSAYKLNLQQIYTNPRNVPVAIPLDLKNLLKLIWKQKTMLPRVQTFAWRLLRKALPTGLRAGRFSIHISQICCRCGQQEDEFHPFFLCHFARVAWFSSPWFLRSEVLLQGHSTMHSVLIALIQMDHPNGSIPNILNFLWCLWKARNDFLFDRKKALPYQVNIAAIALNLDFDGVLSCLCNKQQQVQGEHSIGNHVPLQGTTLKSDLLIVGPKIFSDAAFRSNKVPDLPQGEVATGVGIFISIPSDQGEINVQVQASASSTSTPLQAEAIALTSAAHIASQLNIAHPIFLTDCLSLAKCAALRNTLDSSIPWNIRKDLAIFFKHTSALHLKVFHISREINGIAHDLAQQVFRSTGNTQVCCFSQNHSSISCHVVSLISNLQIPGVKLHTVHCY</sequence>
<proteinExistence type="predicted"/>
<evidence type="ECO:0000313" key="4">
    <source>
        <dbReference type="Proteomes" id="UP000324705"/>
    </source>
</evidence>
<gene>
    <name evidence="3" type="ORF">TRITD_7Bv1G082480</name>
</gene>
<dbReference type="GO" id="GO:0004523">
    <property type="term" value="F:RNA-DNA hybrid ribonuclease activity"/>
    <property type="evidence" value="ECO:0007669"/>
    <property type="project" value="InterPro"/>
</dbReference>
<dbReference type="GO" id="GO:0003676">
    <property type="term" value="F:nucleic acid binding"/>
    <property type="evidence" value="ECO:0007669"/>
    <property type="project" value="InterPro"/>
</dbReference>
<evidence type="ECO:0000259" key="2">
    <source>
        <dbReference type="Pfam" id="PF13966"/>
    </source>
</evidence>
<dbReference type="AlphaFoldDB" id="A0A9R0ZZ30"/>
<feature type="domain" description="Reverse transcriptase zinc-binding" evidence="2">
    <location>
        <begin position="309"/>
        <end position="384"/>
    </location>
</feature>
<reference evidence="3 4" key="1">
    <citation type="submission" date="2017-09" db="EMBL/GenBank/DDBJ databases">
        <authorList>
            <consortium name="International Durum Wheat Genome Sequencing Consortium (IDWGSC)"/>
            <person name="Milanesi L."/>
        </authorList>
    </citation>
    <scope>NUCLEOTIDE SEQUENCE [LARGE SCALE GENOMIC DNA]</scope>
    <source>
        <strain evidence="4">cv. Svevo</strain>
    </source>
</reference>
<feature type="domain" description="RNase H type-1" evidence="1">
    <location>
        <begin position="523"/>
        <end position="637"/>
    </location>
</feature>
<keyword evidence="4" id="KW-1185">Reference proteome</keyword>
<dbReference type="InterPro" id="IPR036397">
    <property type="entry name" value="RNaseH_sf"/>
</dbReference>
<dbReference type="Pfam" id="PF13456">
    <property type="entry name" value="RVT_3"/>
    <property type="match status" value="1"/>
</dbReference>
<dbReference type="Proteomes" id="UP000324705">
    <property type="component" value="Chromosome 7B"/>
</dbReference>
<dbReference type="OMA" id="HISQICC"/>
<evidence type="ECO:0008006" key="5">
    <source>
        <dbReference type="Google" id="ProtNLM"/>
    </source>
</evidence>
<dbReference type="Gramene" id="TRITD7Bv1G082480.1">
    <property type="protein sequence ID" value="TRITD7Bv1G082480.1"/>
    <property type="gene ID" value="TRITD7Bv1G082480"/>
</dbReference>
<evidence type="ECO:0000313" key="3">
    <source>
        <dbReference type="EMBL" id="VAI86707.1"/>
    </source>
</evidence>
<organism evidence="3 4">
    <name type="scientific">Triticum turgidum subsp. durum</name>
    <name type="common">Durum wheat</name>
    <name type="synonym">Triticum durum</name>
    <dbReference type="NCBI Taxonomy" id="4567"/>
    <lineage>
        <taxon>Eukaryota</taxon>
        <taxon>Viridiplantae</taxon>
        <taxon>Streptophyta</taxon>
        <taxon>Embryophyta</taxon>
        <taxon>Tracheophyta</taxon>
        <taxon>Spermatophyta</taxon>
        <taxon>Magnoliopsida</taxon>
        <taxon>Liliopsida</taxon>
        <taxon>Poales</taxon>
        <taxon>Poaceae</taxon>
        <taxon>BOP clade</taxon>
        <taxon>Pooideae</taxon>
        <taxon>Triticodae</taxon>
        <taxon>Triticeae</taxon>
        <taxon>Triticinae</taxon>
        <taxon>Triticum</taxon>
    </lineage>
</organism>
<dbReference type="InterPro" id="IPR026960">
    <property type="entry name" value="RVT-Znf"/>
</dbReference>
<dbReference type="PANTHER" id="PTHR33116:SF78">
    <property type="entry name" value="OS12G0587133 PROTEIN"/>
    <property type="match status" value="1"/>
</dbReference>
<protein>
    <recommendedName>
        <fullName evidence="5">Reverse transcriptase zinc-binding domain-containing protein</fullName>
    </recommendedName>
</protein>
<dbReference type="PANTHER" id="PTHR33116">
    <property type="entry name" value="REVERSE TRANSCRIPTASE ZINC-BINDING DOMAIN-CONTAINING PROTEIN-RELATED-RELATED"/>
    <property type="match status" value="1"/>
</dbReference>
<dbReference type="InterPro" id="IPR002156">
    <property type="entry name" value="RNaseH_domain"/>
</dbReference>
<name>A0A9R0ZZ30_TRITD</name>
<accession>A0A9R0ZZ30</accession>
<evidence type="ECO:0000259" key="1">
    <source>
        <dbReference type="Pfam" id="PF13456"/>
    </source>
</evidence>